<dbReference type="Gene3D" id="3.30.70.100">
    <property type="match status" value="1"/>
</dbReference>
<sequence>MEFNPDCEEMIFVAAFNTEDPGINTPAESLFMLDDKFSGLALELEFLPSADIEKYRDLVPATLAQGVESCLKRALYTFKPELSASYIQESLANMLRLKDRCLYPLTGKPYVLSMIASADPVPGNPYGGGYTHGLLMTFASREDWNYYRLEDPAHKEFIATITSYLSQVKLATKHLQNALVIPAFYAIFIITNNLLYKIYQFDLHLDLTRQLYQLLIESYQTLAIYNYIQPSTTMYQRTTNLLLALSAFSFLPAIALTLPPPDNACEVMKDRTFRIISMTRDGSSSLTQTRQAILAHNYDSSDTIEAGISSCFLNWFGSGCKWQKFETSDLGSPKFSTPSTATAIFDPNSESVLYTADARCGVTAPASVSSDSADDLKTVVFVHGTLDEFRQIIEDRRQSGNQLNITNICETIPTKLPTGSSIIIPTEVAANSGERIREFNANHIDIAKPSPNSSELFSDLYKWLPNLRDAHGVHVNLSSSKAILQERGSVVLPRWG</sequence>
<accession>A0A8H4W2R1</accession>
<dbReference type="InterPro" id="IPR011008">
    <property type="entry name" value="Dimeric_a/b-barrel"/>
</dbReference>
<dbReference type="SUPFAM" id="SSF54909">
    <property type="entry name" value="Dimeric alpha+beta barrel"/>
    <property type="match status" value="1"/>
</dbReference>
<comment type="caution">
    <text evidence="2">The sequence shown here is derived from an EMBL/GenBank/DDBJ whole genome shotgun (WGS) entry which is preliminary data.</text>
</comment>
<dbReference type="OrthoDB" id="1601230at2759"/>
<dbReference type="PROSITE" id="PS51502">
    <property type="entry name" value="S_R_A_B_BARREL"/>
    <property type="match status" value="1"/>
</dbReference>
<evidence type="ECO:0000313" key="3">
    <source>
        <dbReference type="Proteomes" id="UP000566819"/>
    </source>
</evidence>
<dbReference type="EMBL" id="JAAMPI010000661">
    <property type="protein sequence ID" value="KAF4629550.1"/>
    <property type="molecule type" value="Genomic_DNA"/>
</dbReference>
<gene>
    <name evidence="2" type="ORF">G7Y89_g8596</name>
</gene>
<name>A0A8H4W2R1_9HELO</name>
<organism evidence="2 3">
    <name type="scientific">Cudoniella acicularis</name>
    <dbReference type="NCBI Taxonomy" id="354080"/>
    <lineage>
        <taxon>Eukaryota</taxon>
        <taxon>Fungi</taxon>
        <taxon>Dikarya</taxon>
        <taxon>Ascomycota</taxon>
        <taxon>Pezizomycotina</taxon>
        <taxon>Leotiomycetes</taxon>
        <taxon>Helotiales</taxon>
        <taxon>Tricladiaceae</taxon>
        <taxon>Cudoniella</taxon>
    </lineage>
</organism>
<dbReference type="Proteomes" id="UP000566819">
    <property type="component" value="Unassembled WGS sequence"/>
</dbReference>
<reference evidence="2 3" key="1">
    <citation type="submission" date="2020-03" db="EMBL/GenBank/DDBJ databases">
        <title>Draft Genome Sequence of Cudoniella acicularis.</title>
        <authorList>
            <person name="Buettner E."/>
            <person name="Kellner H."/>
        </authorList>
    </citation>
    <scope>NUCLEOTIDE SEQUENCE [LARGE SCALE GENOMIC DNA]</scope>
    <source>
        <strain evidence="2 3">DSM 108380</strain>
    </source>
</reference>
<proteinExistence type="predicted"/>
<dbReference type="Pfam" id="PF07876">
    <property type="entry name" value="Dabb"/>
    <property type="match status" value="1"/>
</dbReference>
<keyword evidence="3" id="KW-1185">Reference proteome</keyword>
<dbReference type="AlphaFoldDB" id="A0A8H4W2R1"/>
<dbReference type="SMART" id="SM00886">
    <property type="entry name" value="Dabb"/>
    <property type="match status" value="1"/>
</dbReference>
<protein>
    <recommendedName>
        <fullName evidence="1">Stress-response A/B barrel domain-containing protein</fullName>
    </recommendedName>
</protein>
<dbReference type="InterPro" id="IPR013097">
    <property type="entry name" value="Dabb"/>
</dbReference>
<feature type="domain" description="Stress-response A/B barrel" evidence="1">
    <location>
        <begin position="70"/>
        <end position="173"/>
    </location>
</feature>
<evidence type="ECO:0000313" key="2">
    <source>
        <dbReference type="EMBL" id="KAF4629550.1"/>
    </source>
</evidence>
<evidence type="ECO:0000259" key="1">
    <source>
        <dbReference type="PROSITE" id="PS51502"/>
    </source>
</evidence>